<evidence type="ECO:0000313" key="1">
    <source>
        <dbReference type="EMBL" id="EOB12030.1"/>
    </source>
</evidence>
<dbReference type="VEuPathDB" id="MicrosporidiaDB:NBO_583g0002"/>
<dbReference type="HOGENOM" id="CLU_3032966_0_0_1"/>
<accession>R0MD81</accession>
<organism evidence="1 2">
    <name type="scientific">Nosema bombycis (strain CQ1 / CVCC 102059)</name>
    <name type="common">Microsporidian parasite</name>
    <name type="synonym">Pebrine of silkworm</name>
    <dbReference type="NCBI Taxonomy" id="578461"/>
    <lineage>
        <taxon>Eukaryota</taxon>
        <taxon>Fungi</taxon>
        <taxon>Fungi incertae sedis</taxon>
        <taxon>Microsporidia</taxon>
        <taxon>Nosematidae</taxon>
        <taxon>Nosema</taxon>
    </lineage>
</organism>
<keyword evidence="2" id="KW-1185">Reference proteome</keyword>
<dbReference type="AlphaFoldDB" id="R0MD81"/>
<dbReference type="Proteomes" id="UP000016927">
    <property type="component" value="Unassembled WGS sequence"/>
</dbReference>
<reference evidence="1 2" key="1">
    <citation type="journal article" date="2013" name="BMC Genomics">
        <title>Comparative genomics of parasitic silkworm microsporidia reveal an association between genome expansion and host adaptation.</title>
        <authorList>
            <person name="Pan G."/>
            <person name="Xu J."/>
            <person name="Li T."/>
            <person name="Xia Q."/>
            <person name="Liu S.L."/>
            <person name="Zhang G."/>
            <person name="Li S."/>
            <person name="Li C."/>
            <person name="Liu H."/>
            <person name="Yang L."/>
            <person name="Liu T."/>
            <person name="Zhang X."/>
            <person name="Wu Z."/>
            <person name="Fan W."/>
            <person name="Dang X."/>
            <person name="Xiang H."/>
            <person name="Tao M."/>
            <person name="Li Y."/>
            <person name="Hu J."/>
            <person name="Li Z."/>
            <person name="Lin L."/>
            <person name="Luo J."/>
            <person name="Geng L."/>
            <person name="Wang L."/>
            <person name="Long M."/>
            <person name="Wan Y."/>
            <person name="He N."/>
            <person name="Zhang Z."/>
            <person name="Lu C."/>
            <person name="Keeling P.J."/>
            <person name="Wang J."/>
            <person name="Xiang Z."/>
            <person name="Zhou Z."/>
        </authorList>
    </citation>
    <scope>NUCLEOTIDE SEQUENCE [LARGE SCALE GENOMIC DNA]</scope>
    <source>
        <strain evidence="2">CQ1 / CVCC 102059</strain>
    </source>
</reference>
<name>R0MD81_NOSB1</name>
<protein>
    <submittedName>
        <fullName evidence="1">Uncharacterized protein</fullName>
    </submittedName>
</protein>
<dbReference type="EMBL" id="KB909490">
    <property type="protein sequence ID" value="EOB12030.1"/>
    <property type="molecule type" value="Genomic_DNA"/>
</dbReference>
<gene>
    <name evidence="1" type="ORF">NBO_583g0002</name>
</gene>
<sequence length="55" mass="6718">MSMSIFLNTKNCYRYVKPIIKNFKLIKKQHILLSRYIYQNNFLNNIVINTTKHKK</sequence>
<evidence type="ECO:0000313" key="2">
    <source>
        <dbReference type="Proteomes" id="UP000016927"/>
    </source>
</evidence>
<proteinExistence type="predicted"/>